<dbReference type="FunCoup" id="L0ADF2">
    <property type="interactions" value="5"/>
</dbReference>
<keyword evidence="8" id="KW-0830">Ubiquinone</keyword>
<dbReference type="HOGENOM" id="CLU_007100_4_2_2"/>
<feature type="domain" description="NADH:quinone oxidoreductase/Mrp antiporter transmembrane" evidence="7">
    <location>
        <begin position="146"/>
        <end position="435"/>
    </location>
</feature>
<dbReference type="GO" id="GO:0008137">
    <property type="term" value="F:NADH dehydrogenase (ubiquinone) activity"/>
    <property type="evidence" value="ECO:0007669"/>
    <property type="project" value="InterPro"/>
</dbReference>
<dbReference type="InParanoid" id="L0ADF2"/>
<protein>
    <submittedName>
        <fullName evidence="8">NADH:ubiquinone oxidoreductase subunit 4 (Chain M)</fullName>
    </submittedName>
</protein>
<keyword evidence="3 6" id="KW-0812">Transmembrane</keyword>
<feature type="transmembrane region" description="Helical" evidence="6">
    <location>
        <begin position="393"/>
        <end position="414"/>
    </location>
</feature>
<dbReference type="InterPro" id="IPR050586">
    <property type="entry name" value="CPA3_Na-H_Antiporter_D"/>
</dbReference>
<evidence type="ECO:0000313" key="9">
    <source>
        <dbReference type="Proteomes" id="UP000010469"/>
    </source>
</evidence>
<feature type="transmembrane region" description="Helical" evidence="6">
    <location>
        <begin position="180"/>
        <end position="205"/>
    </location>
</feature>
<dbReference type="AlphaFoldDB" id="L0ADF2"/>
<dbReference type="InterPro" id="IPR003918">
    <property type="entry name" value="NADH_UbQ_OxRdtase"/>
</dbReference>
<dbReference type="eggNOG" id="arCOG01539">
    <property type="taxonomic scope" value="Archaea"/>
</dbReference>
<dbReference type="PANTHER" id="PTHR42703">
    <property type="entry name" value="NADH DEHYDROGENASE"/>
    <property type="match status" value="1"/>
</dbReference>
<evidence type="ECO:0000313" key="8">
    <source>
        <dbReference type="EMBL" id="AFZ71142.1"/>
    </source>
</evidence>
<keyword evidence="2" id="KW-1003">Cell membrane</keyword>
<dbReference type="Proteomes" id="UP000010469">
    <property type="component" value="Chromosome"/>
</dbReference>
<dbReference type="OrthoDB" id="19089at2157"/>
<feature type="transmembrane region" description="Helical" evidence="6">
    <location>
        <begin position="225"/>
        <end position="255"/>
    </location>
</feature>
<evidence type="ECO:0000259" key="7">
    <source>
        <dbReference type="Pfam" id="PF00361"/>
    </source>
</evidence>
<dbReference type="PRINTS" id="PR01437">
    <property type="entry name" value="NUOXDRDTASE4"/>
</dbReference>
<feature type="transmembrane region" description="Helical" evidence="6">
    <location>
        <begin position="480"/>
        <end position="499"/>
    </location>
</feature>
<dbReference type="STRING" id="1056495.Calag_1435"/>
<organism evidence="8 9">
    <name type="scientific">Caldisphaera lagunensis (strain DSM 15908 / JCM 11604 / ANMR 0165 / IC-154)</name>
    <dbReference type="NCBI Taxonomy" id="1056495"/>
    <lineage>
        <taxon>Archaea</taxon>
        <taxon>Thermoproteota</taxon>
        <taxon>Thermoprotei</taxon>
        <taxon>Acidilobales</taxon>
        <taxon>Caldisphaeraceae</taxon>
        <taxon>Caldisphaera</taxon>
    </lineage>
</organism>
<dbReference type="KEGG" id="clg:Calag_1435"/>
<feature type="transmembrane region" description="Helical" evidence="6">
    <location>
        <begin position="299"/>
        <end position="317"/>
    </location>
</feature>
<dbReference type="EMBL" id="CP003378">
    <property type="protein sequence ID" value="AFZ71142.1"/>
    <property type="molecule type" value="Genomic_DNA"/>
</dbReference>
<feature type="transmembrane region" description="Helical" evidence="6">
    <location>
        <begin position="86"/>
        <end position="106"/>
    </location>
</feature>
<dbReference type="GO" id="GO:0042773">
    <property type="term" value="P:ATP synthesis coupled electron transport"/>
    <property type="evidence" value="ECO:0007669"/>
    <property type="project" value="InterPro"/>
</dbReference>
<reference evidence="9" key="1">
    <citation type="submission" date="2012-03" db="EMBL/GenBank/DDBJ databases">
        <title>Complete genome of Caldisphaera lagunensis DSM 15908.</title>
        <authorList>
            <person name="Lucas S."/>
            <person name="Copeland A."/>
            <person name="Lapidus A."/>
            <person name="Glavina del Rio T."/>
            <person name="Dalin E."/>
            <person name="Tice H."/>
            <person name="Bruce D."/>
            <person name="Goodwin L."/>
            <person name="Pitluck S."/>
            <person name="Peters L."/>
            <person name="Mikhailova N."/>
            <person name="Teshima H."/>
            <person name="Kyrpides N."/>
            <person name="Mavromatis K."/>
            <person name="Ivanova N."/>
            <person name="Brettin T."/>
            <person name="Detter J.C."/>
            <person name="Han C."/>
            <person name="Larimer F."/>
            <person name="Land M."/>
            <person name="Hauser L."/>
            <person name="Markowitz V."/>
            <person name="Cheng J.-F."/>
            <person name="Hugenholtz P."/>
            <person name="Woyke T."/>
            <person name="Wu D."/>
            <person name="Spring S."/>
            <person name="Schroeder M."/>
            <person name="Brambilla E."/>
            <person name="Klenk H.-P."/>
            <person name="Eisen J.A."/>
        </authorList>
    </citation>
    <scope>NUCLEOTIDE SEQUENCE [LARGE SCALE GENOMIC DNA]</scope>
    <source>
        <strain evidence="9">DSM 15908 / JCM 11604 / IC-154</strain>
    </source>
</reference>
<dbReference type="PANTHER" id="PTHR42703:SF1">
    <property type="entry name" value="NA(+)_H(+) ANTIPORTER SUBUNIT D1"/>
    <property type="match status" value="1"/>
</dbReference>
<accession>L0ADF2</accession>
<name>L0ADF2_CALLD</name>
<evidence type="ECO:0000256" key="4">
    <source>
        <dbReference type="ARBA" id="ARBA00022989"/>
    </source>
</evidence>
<feature type="transmembrane region" description="Helical" evidence="6">
    <location>
        <begin position="34"/>
        <end position="55"/>
    </location>
</feature>
<keyword evidence="9" id="KW-1185">Reference proteome</keyword>
<feature type="transmembrane region" description="Helical" evidence="6">
    <location>
        <begin position="267"/>
        <end position="287"/>
    </location>
</feature>
<keyword evidence="5 6" id="KW-0472">Membrane</keyword>
<feature type="transmembrane region" description="Helical" evidence="6">
    <location>
        <begin position="126"/>
        <end position="146"/>
    </location>
</feature>
<dbReference type="InterPro" id="IPR001750">
    <property type="entry name" value="ND/Mrp_TM"/>
</dbReference>
<comment type="subcellular location">
    <subcellularLocation>
        <location evidence="1">Cell membrane</location>
        <topology evidence="1">Multi-pass membrane protein</topology>
    </subcellularLocation>
</comment>
<proteinExistence type="predicted"/>
<evidence type="ECO:0000256" key="1">
    <source>
        <dbReference type="ARBA" id="ARBA00004651"/>
    </source>
</evidence>
<evidence type="ECO:0000256" key="2">
    <source>
        <dbReference type="ARBA" id="ARBA00022475"/>
    </source>
</evidence>
<gene>
    <name evidence="8" type="ordered locus">Calag_1435</name>
</gene>
<sequence>MLLSLPALWISLLLPIVLGILAWLLGRYDSAVKALIYLSGFVLLFPLGLVLYYYATGGLSSSIVDPIYVNFASYKIGTFYLGIDGLSAPIVIGISIVTAFVSFYGIKYMTKRIEEMKEEGERVPNLGTYTLLYNIFAVTMLGIAYSSNLIEFYIFLEGTLISSFLTIAFYGYGDRRKISLLYFVWTHIGAVLLLTGILYFGYIVGSFNYMNLVNGSLVPVGSEEAVLGSAATLIAILMLIGLFVKMAVFGVHMWLPYAHAEAPTPISALLSPNLIGLAGYAIARFVFQFFPTIMLSWRPYLLTLAFITIIYGGLVALRQKDFKRFLAYSSISQMGYMLLGLSTLTTYGIIGAMLVYLSHAIGKAILFMSAGVFITELNNLRDITKMGGLAKKYPLTAALALFGFMNLTGLPPSVGMWSEILIVMGLVQSYMLRSLASLVGFTALLIVALTMTGAYSFIMMRRIFYGQPRSKIEIKEKIDVFKLSILGIAIFGFIFFLAINPLISNLNTSIVSFIISFLSR</sequence>
<dbReference type="Pfam" id="PF00361">
    <property type="entry name" value="Proton_antipo_M"/>
    <property type="match status" value="1"/>
</dbReference>
<feature type="transmembrane region" description="Helical" evidence="6">
    <location>
        <begin position="434"/>
        <end position="459"/>
    </location>
</feature>
<dbReference type="GO" id="GO:0005886">
    <property type="term" value="C:plasma membrane"/>
    <property type="evidence" value="ECO:0007669"/>
    <property type="project" value="UniProtKB-SubCell"/>
</dbReference>
<evidence type="ECO:0000256" key="5">
    <source>
        <dbReference type="ARBA" id="ARBA00023136"/>
    </source>
</evidence>
<evidence type="ECO:0000256" key="3">
    <source>
        <dbReference type="ARBA" id="ARBA00022692"/>
    </source>
</evidence>
<feature type="transmembrane region" description="Helical" evidence="6">
    <location>
        <begin position="152"/>
        <end position="173"/>
    </location>
</feature>
<feature type="transmembrane region" description="Helical" evidence="6">
    <location>
        <begin position="6"/>
        <end position="25"/>
    </location>
</feature>
<evidence type="ECO:0000256" key="6">
    <source>
        <dbReference type="SAM" id="Phobius"/>
    </source>
</evidence>
<keyword evidence="4 6" id="KW-1133">Transmembrane helix</keyword>